<evidence type="ECO:0000313" key="2">
    <source>
        <dbReference type="EMBL" id="POM26031.1"/>
    </source>
</evidence>
<dbReference type="Pfam" id="PF00903">
    <property type="entry name" value="Glyoxalase"/>
    <property type="match status" value="1"/>
</dbReference>
<name>A0A2P4ULV5_9ACTN</name>
<dbReference type="Gene3D" id="3.10.180.10">
    <property type="entry name" value="2,3-Dihydroxybiphenyl 1,2-Dioxygenase, domain 1"/>
    <property type="match status" value="1"/>
</dbReference>
<comment type="caution">
    <text evidence="2">The sequence shown here is derived from an EMBL/GenBank/DDBJ whole genome shotgun (WGS) entry which is preliminary data.</text>
</comment>
<dbReference type="AlphaFoldDB" id="A0A2P4ULV5"/>
<dbReference type="SUPFAM" id="SSF54593">
    <property type="entry name" value="Glyoxalase/Bleomycin resistance protein/Dihydroxybiphenyl dioxygenase"/>
    <property type="match status" value="1"/>
</dbReference>
<dbReference type="InterPro" id="IPR037523">
    <property type="entry name" value="VOC_core"/>
</dbReference>
<dbReference type="EMBL" id="MTBP01000001">
    <property type="protein sequence ID" value="POM26031.1"/>
    <property type="molecule type" value="Genomic_DNA"/>
</dbReference>
<organism evidence="2 3">
    <name type="scientific">Actinomadura rubteroloni</name>
    <dbReference type="NCBI Taxonomy" id="1926885"/>
    <lineage>
        <taxon>Bacteria</taxon>
        <taxon>Bacillati</taxon>
        <taxon>Actinomycetota</taxon>
        <taxon>Actinomycetes</taxon>
        <taxon>Streptosporangiales</taxon>
        <taxon>Thermomonosporaceae</taxon>
        <taxon>Actinomadura</taxon>
    </lineage>
</organism>
<dbReference type="InterPro" id="IPR004360">
    <property type="entry name" value="Glyas_Fos-R_dOase_dom"/>
</dbReference>
<feature type="domain" description="VOC" evidence="1">
    <location>
        <begin position="1"/>
        <end position="131"/>
    </location>
</feature>
<gene>
    <name evidence="2" type="ORF">BTM25_04150</name>
</gene>
<evidence type="ECO:0000313" key="3">
    <source>
        <dbReference type="Proteomes" id="UP000242367"/>
    </source>
</evidence>
<proteinExistence type="predicted"/>
<accession>A0A2P4ULV5</accession>
<dbReference type="Proteomes" id="UP000242367">
    <property type="component" value="Unassembled WGS sequence"/>
</dbReference>
<keyword evidence="3" id="KW-1185">Reference proteome</keyword>
<sequence>MDALYPRLLVDDFATSARFYEEALRELLGIEPVKVVPQARYANWDLDGQAVLSLFGRAAIAEITGETGRPAGQDRGMLVFRVDDVDTAAERLIALGARSVAAPQDRPAWGATLRAAHLRDPEGNLIELQSY</sequence>
<dbReference type="PROSITE" id="PS51819">
    <property type="entry name" value="VOC"/>
    <property type="match status" value="1"/>
</dbReference>
<evidence type="ECO:0000259" key="1">
    <source>
        <dbReference type="PROSITE" id="PS51819"/>
    </source>
</evidence>
<dbReference type="InterPro" id="IPR029068">
    <property type="entry name" value="Glyas_Bleomycin-R_OHBP_Dase"/>
</dbReference>
<protein>
    <submittedName>
        <fullName evidence="2">Glyoxalase-like domain protein</fullName>
    </submittedName>
</protein>
<dbReference type="RefSeq" id="WP_103561056.1">
    <property type="nucleotide sequence ID" value="NZ_MTBP01000001.1"/>
</dbReference>
<reference evidence="2 3" key="1">
    <citation type="journal article" date="2017" name="Chemistry">
        <title>Isolation, Biosynthesis and Chemical Modifications of Rubterolones A-F: Rare Tropolone Alkaloids from Actinomadura sp. 5-2.</title>
        <authorList>
            <person name="Guo H."/>
            <person name="Benndorf R."/>
            <person name="Leichnitz D."/>
            <person name="Klassen J.L."/>
            <person name="Vollmers J."/>
            <person name="Gorls H."/>
            <person name="Steinacker M."/>
            <person name="Weigel C."/>
            <person name="Dahse H.M."/>
            <person name="Kaster A.K."/>
            <person name="de Beer Z.W."/>
            <person name="Poulsen M."/>
            <person name="Beemelmanns C."/>
        </authorList>
    </citation>
    <scope>NUCLEOTIDE SEQUENCE [LARGE SCALE GENOMIC DNA]</scope>
    <source>
        <strain evidence="2 3">5-2</strain>
    </source>
</reference>